<dbReference type="AlphaFoldDB" id="A0A6J7GEG5"/>
<evidence type="ECO:0000313" key="1">
    <source>
        <dbReference type="EMBL" id="CAB4906647.1"/>
    </source>
</evidence>
<gene>
    <name evidence="1" type="ORF">UFOPK3516_01230</name>
</gene>
<protein>
    <submittedName>
        <fullName evidence="1">Unannotated protein</fullName>
    </submittedName>
</protein>
<reference evidence="1" key="1">
    <citation type="submission" date="2020-05" db="EMBL/GenBank/DDBJ databases">
        <authorList>
            <person name="Chiriac C."/>
            <person name="Salcher M."/>
            <person name="Ghai R."/>
            <person name="Kavagutti S V."/>
        </authorList>
    </citation>
    <scope>NUCLEOTIDE SEQUENCE</scope>
</reference>
<proteinExistence type="predicted"/>
<name>A0A6J7GEG5_9ZZZZ</name>
<sequence>MHSSTGVALGERDDKSKVCAQEMALGTLTVASNPHEFTLELLLNSAGRSELVLGKEARFNAHGQFDLFGGIEQGYFSDLFEIVLDRICRCARNKRGVDGHVVFVIGHAEHNRARRHGFVKNLRPRFAVLGVIVTRDLSVIHNDINDINDHNVLGVIA</sequence>
<accession>A0A6J7GEG5</accession>
<dbReference type="EMBL" id="CAFBMB010000116">
    <property type="protein sequence ID" value="CAB4906647.1"/>
    <property type="molecule type" value="Genomic_DNA"/>
</dbReference>
<organism evidence="1">
    <name type="scientific">freshwater metagenome</name>
    <dbReference type="NCBI Taxonomy" id="449393"/>
    <lineage>
        <taxon>unclassified sequences</taxon>
        <taxon>metagenomes</taxon>
        <taxon>ecological metagenomes</taxon>
    </lineage>
</organism>